<name>A0AAJ6Z1G6_PAPXU</name>
<feature type="region of interest" description="Disordered" evidence="1">
    <location>
        <begin position="825"/>
        <end position="853"/>
    </location>
</feature>
<feature type="region of interest" description="Disordered" evidence="1">
    <location>
        <begin position="936"/>
        <end position="968"/>
    </location>
</feature>
<dbReference type="KEGG" id="pxu:106114463"/>
<organism evidence="2">
    <name type="scientific">Papilio xuthus</name>
    <name type="common">Asian swallowtail butterfly</name>
    <dbReference type="NCBI Taxonomy" id="66420"/>
    <lineage>
        <taxon>Eukaryota</taxon>
        <taxon>Metazoa</taxon>
        <taxon>Ecdysozoa</taxon>
        <taxon>Arthropoda</taxon>
        <taxon>Hexapoda</taxon>
        <taxon>Insecta</taxon>
        <taxon>Pterygota</taxon>
        <taxon>Neoptera</taxon>
        <taxon>Endopterygota</taxon>
        <taxon>Lepidoptera</taxon>
        <taxon>Glossata</taxon>
        <taxon>Ditrysia</taxon>
        <taxon>Papilionoidea</taxon>
        <taxon>Papilionidae</taxon>
        <taxon>Papilioninae</taxon>
        <taxon>Papilio</taxon>
    </lineage>
</organism>
<reference evidence="2" key="1">
    <citation type="submission" date="2025-08" db="UniProtKB">
        <authorList>
            <consortium name="RefSeq"/>
        </authorList>
    </citation>
    <scope>IDENTIFICATION</scope>
</reference>
<proteinExistence type="predicted"/>
<gene>
    <name evidence="2" type="primary">LOC106114463</name>
</gene>
<feature type="region of interest" description="Disordered" evidence="1">
    <location>
        <begin position="178"/>
        <end position="200"/>
    </location>
</feature>
<feature type="compositionally biased region" description="Basic and acidic residues" evidence="1">
    <location>
        <begin position="338"/>
        <end position="363"/>
    </location>
</feature>
<sequence>MTDSEDDLLESYQYSFRNEGMAIRAKGPNIDFETFSLPSSTMQMLPGNINRPKYGHMNNGQRSYFRRETSPMSAYNVSHFSRPYYRSFSTRSHIGSHQSVYNRGNRSPASVRSLDSTATVTASDIVVALKNEHFSKYDQKLLKAACYKFLKNKSRKRLEYMRNRRILMNTIRRRCSTEDLGEMASESSSSSENSVSPKIFKPKETNGKIIKNNVNQPCMANNSVNILDINQKQNENVEEIIVAPLASNSCTYNSKENSFLLKDRFKKGFLLPSQRFSNSNNGHSTEINLSCNSNKNQVPDLIRQCSREQNENNSDEEIFSVPTNDKGPEKSQTTTRKRTIDCNEKEDNPKAPKQMKRDTPKKAESLNCVNNDFNFARPQMPITKFGKHKKKKAQPEILISKSSQPLSVINETVINNLSPIRKEPIEESTKQNINNTDIRSSINNESANTTNDVSKRPSFIKRKLFTQKLDIIEAKIDTPQSSPSVDKYVGNKEKTKPRKLASSQSCMSRDVAEDNNNLLNLLHKIVPAEQMSLINSTTNKPDSGNRKSDGDCAKWDIDSVLSTCNADDGSETYTDEEILANGKNDNRKSNDIAQQNGTSEEIEEIPQKNKANEKTVKSGIKDGNKNSTKTNQKTFWDTDIESDWESNVYLPYKLNNCQRSNAPDNQQVDKVNENNKSVAVNSLPKKINLNCLNVDAIKKTANNCQQSIWDTDFESDLESYGILPKKAGNCKTNNTTNNKNINQENGESNKNLPANSRAKKINLKSANIDVNKTVTNNYQKSIWDTDFESDLEGCGILPQAKKASKINPITANRKINIEEKCENKNSTVNSKTKNVTNPKSQKVDANKKTAKNQPKSIWDTDFESDMDLSNKSGICKVNETINKNGSNKENIQKNGGVAMQSDAKRIMIIKCQRINTNMLTNTGQKLISQYLETDSKNNKATPKKRLKKDDNVKENSPVTKTKAKGIKRTPTKYVQDKNVSKKKAMDIQKKNISPEPDNNISNVSGRWLRANRRANNSMNDLKAKDSLKTTLISHRMTRQKTKILNNSDITSTTIQPNVSTELNISVRSLRPRKKRVPKW</sequence>
<protein>
    <submittedName>
        <fullName evidence="2">Uncharacterized protein</fullName>
    </submittedName>
</protein>
<dbReference type="AlphaFoldDB" id="A0AAJ6Z1G6"/>
<feature type="compositionally biased region" description="Low complexity" evidence="1">
    <location>
        <begin position="825"/>
        <end position="837"/>
    </location>
</feature>
<feature type="region of interest" description="Disordered" evidence="1">
    <location>
        <begin position="735"/>
        <end position="754"/>
    </location>
</feature>
<accession>A0AAJ6Z1G6</accession>
<evidence type="ECO:0000313" key="2">
    <source>
        <dbReference type="RefSeq" id="XP_013163149.1"/>
    </source>
</evidence>
<evidence type="ECO:0000256" key="1">
    <source>
        <dbReference type="SAM" id="MobiDB-lite"/>
    </source>
</evidence>
<feature type="compositionally biased region" description="Low complexity" evidence="1">
    <location>
        <begin position="185"/>
        <end position="196"/>
    </location>
</feature>
<feature type="region of interest" description="Disordered" evidence="1">
    <location>
        <begin position="480"/>
        <end position="508"/>
    </location>
</feature>
<feature type="compositionally biased region" description="Low complexity" evidence="1">
    <location>
        <begin position="735"/>
        <end position="745"/>
    </location>
</feature>
<dbReference type="RefSeq" id="XP_013163149.1">
    <property type="nucleotide sequence ID" value="XM_013307695.1"/>
</dbReference>
<feature type="region of interest" description="Disordered" evidence="1">
    <location>
        <begin position="577"/>
        <end position="628"/>
    </location>
</feature>
<dbReference type="GeneID" id="106114463"/>
<dbReference type="Proteomes" id="UP000694872">
    <property type="component" value="Unplaced"/>
</dbReference>
<feature type="compositionally biased region" description="Basic and acidic residues" evidence="1">
    <location>
        <begin position="605"/>
        <end position="624"/>
    </location>
</feature>
<feature type="region of interest" description="Disordered" evidence="1">
    <location>
        <begin position="306"/>
        <end position="363"/>
    </location>
</feature>